<dbReference type="Proteomes" id="UP000297591">
    <property type="component" value="Segment"/>
</dbReference>
<accession>G8EY04</accession>
<evidence type="ECO:0000313" key="1">
    <source>
        <dbReference type="EMBL" id="AET72694.1"/>
    </source>
</evidence>
<organism evidence="1 2">
    <name type="scientific">Synechococcus phage S-CAM8</name>
    <dbReference type="NCBI Taxonomy" id="754038"/>
    <lineage>
        <taxon>Viruses</taxon>
        <taxon>Duplodnaviria</taxon>
        <taxon>Heunggongvirae</taxon>
        <taxon>Uroviricota</taxon>
        <taxon>Caudoviricetes</taxon>
        <taxon>Pantevenvirales</taxon>
        <taxon>Kyanoviridae</taxon>
        <taxon>Neritesvirus</taxon>
        <taxon>Neritesvirus scam8</taxon>
    </lineage>
</organism>
<dbReference type="InterPro" id="IPR044000">
    <property type="entry name" value="Phage_tube_2"/>
</dbReference>
<dbReference type="EMBL" id="JF974299">
    <property type="protein sequence ID" value="AET72694.1"/>
    <property type="molecule type" value="Genomic_DNA"/>
</dbReference>
<sequence length="312" mass="33075">MAPLLLRKRLILVELESTYGTDPTPTGTDAILVRDLNITPQQSDVVNRDLIRPYLGASEQLLANTRVECTFSVELAGSGTAGTAPQYGKALRACGLNEVVSAGASVAYSPTSSSFKSVTIHYNIDGVRHKVTGARGTFTLNANVGEIPSIDFTFTGIYNAPDDSALPSVTYANQATPLIFKNGNTDTFSLLSYSGCLQSVSMDIGNSVVYRELIGCDKEVIITDRNASGSVTIEMISIATKDYFTAALTDGTLGNLTFQHGTTAGNIVDFASTQVDIGDVSYGDQDGIAMLNIPYTAIPSTAGNDEFSLVYT</sequence>
<protein>
    <submittedName>
        <fullName evidence="1">Uncharacterized protein</fullName>
    </submittedName>
</protein>
<evidence type="ECO:0000313" key="2">
    <source>
        <dbReference type="Proteomes" id="UP000297591"/>
    </source>
</evidence>
<proteinExistence type="predicted"/>
<gene>
    <name evidence="1" type="ORF">SXFG_00144</name>
</gene>
<dbReference type="Pfam" id="PF18906">
    <property type="entry name" value="Phage_tube_2"/>
    <property type="match status" value="1"/>
</dbReference>
<name>G8EY04_9CAUD</name>
<reference evidence="1 2" key="1">
    <citation type="submission" date="2010-12" db="EMBL/GenBank/DDBJ databases">
        <title>The Genome Sequence of Synechococcus phage S-CAM8 0608SB47.</title>
        <authorList>
            <consortium name="The Broad Institute Genome Sequencing Platform"/>
            <person name="Henn M.R."/>
            <person name="Martiny J."/>
            <person name="Weihe C."/>
            <person name="Levin J."/>
            <person name="Malboeuf C."/>
            <person name="Casali M."/>
            <person name="Russ C."/>
            <person name="Lennon N."/>
            <person name="Chapman S.B."/>
            <person name="Erlich R."/>
            <person name="Young S.K."/>
            <person name="Yandava C."/>
            <person name="Zeng Q."/>
            <person name="Alvarado L."/>
            <person name="Anderson S."/>
            <person name="Berlin A."/>
            <person name="Chen Z."/>
            <person name="Freedman E."/>
            <person name="Gellesch M."/>
            <person name="Goldberg J."/>
            <person name="Green L."/>
            <person name="Griggs A."/>
            <person name="Gujja S."/>
            <person name="Heilman E.R."/>
            <person name="Heiman D."/>
            <person name="Hollinger A."/>
            <person name="Howarth C."/>
            <person name="Larson L."/>
            <person name="Mehta T."/>
            <person name="Pearson M."/>
            <person name="Roberts A."/>
            <person name="Ryan E."/>
            <person name="Saif S."/>
            <person name="Shea T."/>
            <person name="Shenoy N."/>
            <person name="Sisk P."/>
            <person name="Stolte C."/>
            <person name="Sykes S."/>
            <person name="White J."/>
            <person name="Haas B."/>
            <person name="Nusbaum C."/>
            <person name="Birren B."/>
        </authorList>
    </citation>
    <scope>NUCLEOTIDE SEQUENCE [LARGE SCALE GENOMIC DNA]</scope>
    <source>
        <strain evidence="1 2">0608SB47</strain>
    </source>
</reference>